<dbReference type="InterPro" id="IPR003599">
    <property type="entry name" value="Ig_sub"/>
</dbReference>
<keyword evidence="4" id="KW-1133">Transmembrane helix</keyword>
<feature type="chain" id="PRO_5027685133" evidence="5">
    <location>
        <begin position="19"/>
        <end position="1318"/>
    </location>
</feature>
<keyword evidence="2" id="KW-1015">Disulfide bond</keyword>
<dbReference type="PANTHER" id="PTHR11481:SF64">
    <property type="entry name" value="FC RECEPTOR-LIKE PROTEIN 4"/>
    <property type="match status" value="1"/>
</dbReference>
<feature type="domain" description="Ig-like" evidence="6">
    <location>
        <begin position="601"/>
        <end position="685"/>
    </location>
</feature>
<dbReference type="GO" id="GO:0009897">
    <property type="term" value="C:external side of plasma membrane"/>
    <property type="evidence" value="ECO:0007669"/>
    <property type="project" value="TreeGrafter"/>
</dbReference>
<dbReference type="InterPro" id="IPR003598">
    <property type="entry name" value="Ig_sub2"/>
</dbReference>
<dbReference type="GO" id="GO:0004888">
    <property type="term" value="F:transmembrane signaling receptor activity"/>
    <property type="evidence" value="ECO:0007669"/>
    <property type="project" value="TreeGrafter"/>
</dbReference>
<feature type="domain" description="Ig-like" evidence="6">
    <location>
        <begin position="25"/>
        <end position="111"/>
    </location>
</feature>
<dbReference type="SUPFAM" id="SSF48726">
    <property type="entry name" value="Immunoglobulin"/>
    <property type="match status" value="12"/>
</dbReference>
<feature type="domain" description="Ig-like" evidence="6">
    <location>
        <begin position="409"/>
        <end position="495"/>
    </location>
</feature>
<gene>
    <name evidence="8" type="primary">LOC113065145</name>
</gene>
<dbReference type="PANTHER" id="PTHR11481">
    <property type="entry name" value="IMMUNOGLOBULIN FC RECEPTOR"/>
    <property type="match status" value="1"/>
</dbReference>
<feature type="domain" description="Ig-like" evidence="6">
    <location>
        <begin position="217"/>
        <end position="303"/>
    </location>
</feature>
<dbReference type="Pfam" id="PF13927">
    <property type="entry name" value="Ig_3"/>
    <property type="match status" value="5"/>
</dbReference>
<feature type="region of interest" description="Disordered" evidence="3">
    <location>
        <begin position="1211"/>
        <end position="1230"/>
    </location>
</feature>
<keyword evidence="4" id="KW-0812">Transmembrane</keyword>
<feature type="domain" description="Ig-like" evidence="6">
    <location>
        <begin position="307"/>
        <end position="398"/>
    </location>
</feature>
<evidence type="ECO:0000256" key="5">
    <source>
        <dbReference type="SAM" id="SignalP"/>
    </source>
</evidence>
<dbReference type="InterPro" id="IPR050488">
    <property type="entry name" value="Ig_Fc_receptor"/>
</dbReference>
<evidence type="ECO:0000256" key="3">
    <source>
        <dbReference type="SAM" id="MobiDB-lite"/>
    </source>
</evidence>
<feature type="compositionally biased region" description="Polar residues" evidence="3">
    <location>
        <begin position="1291"/>
        <end position="1318"/>
    </location>
</feature>
<dbReference type="GO" id="GO:0006955">
    <property type="term" value="P:immune response"/>
    <property type="evidence" value="ECO:0007669"/>
    <property type="project" value="TreeGrafter"/>
</dbReference>
<dbReference type="Gene3D" id="2.60.40.10">
    <property type="entry name" value="Immunoglobulins"/>
    <property type="match status" value="12"/>
</dbReference>
<feature type="domain" description="Ig-like" evidence="6">
    <location>
        <begin position="691"/>
        <end position="782"/>
    </location>
</feature>
<dbReference type="SMART" id="SM00409">
    <property type="entry name" value="IG"/>
    <property type="match status" value="12"/>
</dbReference>
<feature type="domain" description="Ig-like" evidence="6">
    <location>
        <begin position="793"/>
        <end position="877"/>
    </location>
</feature>
<sequence>MELSPLPLLLLLISNIFSQHTEENPKATVSIKPAQHVFRGETVTLRCDVYSEGVTSWQYVWYKEGSGRVFSDLQQHTFSPVTESDAGKYFCIGAETGGSRTSLLSDEVTLTVSVPRAVLSVSPQKWLTEGDSVTLICQVNGSSTGWTFSWFTLTLSSDYRYHYDLLSDSSRGAGGNYTVSSADLKHTGVYVCSAERGKPAYNSTISNTQLLWVTENPKARVSIKPAQHVFRGETVTLRCDVYSEGVSSWQYVWYKEGSGRVFSDLQQHTFSPVTESDAGKYFCIGAETGGSRTSRLSDEVTLTVSVPRAVLSVSPQKWLTEGDSVTLICQVNGSSTGWTFSWFTLTLSSDYRYHYDLLSDSSRGAGGNYTVSSADLKHTGVYACSAERGKPAYNSDISNTQLLWVTENPKARVSIKPAQHVFRGETVTLRCDVYSEGVTSWQYVWYKEGSGRVFSDLQQHTFSPVTESDAGKYFCIGAETGGSRTSRLSDEVTLTVSVPRAVLSVSPQKWLTEGDSVTLICQVNGSSTGWTFSWFTLTLSSDNSNHYDLLSDSSRGAGGNYTVSSADLKHTGVYACSAERGKPAFNSTISNTQLLWVTENPKATVSIKPAQHVFRGETVTLRCDVYSEGVTSWQYVWYKEGSGRVFSDLQQHTFSPVTESDAGKYFCYGAERGGSRTSHRSDKVTLTVSVPRAVLSVSPQKWLTEGDSVTLICQVNGSSTGWTFSWFTLTLSSDNSSLYKRLSDSSRGAGGNYTVSSADLKHTGVYACSAERGKPAYNSTISNTQLLWVTENPKARVSIKPAQHVFRGETVTLRCDVYSEGVNSWQYTWYKHTSISVVSELQEHTFSSVTESDAGKYFCIGAESKGSRISHSSDDVTLTVSASVPRAVLSVSPQKWLTEGDSVTLICQVNGSSTGWTFSWFTETVSSDNSNRYKRLSDSSRGAGGHYTVSSADLKHTGVYVCRAERGKPVYHSTISNKQLLWVTGVSPPVSLIVSPSTTQHFTSVSLSLSCEGQSNSAGWRMRRYSDKWGLEDCSSMNGSQTGSTCTIRDTFTGDTGVYWCESESGENSHPVNITVHLGVILESPVHPVTEGETLTLRCLDKYSTPNLRADFYKYGTLIQSQTTEMIISTVSKSDEGFYSCKHREKGESPESWISVTASSRTSGSDALNPVIVGVTAGLTVLIIVILVLLWRYRNNKVSVCLGGRSQSLSRVGQQKNSSQTSEKNQSEDVYTALTSGTAHIYDSLDATRNKDISTDIVSGLTELTYAEIELKSTEKQKKKKENKGNTSEGSDTVYSQLNLETHQGRSHPSVQTVQLQP</sequence>
<keyword evidence="7" id="KW-1185">Reference proteome</keyword>
<reference evidence="8" key="1">
    <citation type="submission" date="2025-08" db="UniProtKB">
        <authorList>
            <consortium name="RefSeq"/>
        </authorList>
    </citation>
    <scope>IDENTIFICATION</scope>
    <source>
        <strain evidence="8">Wakin</strain>
        <tissue evidence="8">Muscle</tissue>
    </source>
</reference>
<dbReference type="GO" id="GO:0007166">
    <property type="term" value="P:cell surface receptor signaling pathway"/>
    <property type="evidence" value="ECO:0007669"/>
    <property type="project" value="TreeGrafter"/>
</dbReference>
<dbReference type="Proteomes" id="UP000515129">
    <property type="component" value="Chromosome 47"/>
</dbReference>
<keyword evidence="4" id="KW-0472">Membrane</keyword>
<evidence type="ECO:0000256" key="2">
    <source>
        <dbReference type="ARBA" id="ARBA00023157"/>
    </source>
</evidence>
<feature type="domain" description="Ig-like" evidence="6">
    <location>
        <begin position="885"/>
        <end position="976"/>
    </location>
</feature>
<dbReference type="InterPro" id="IPR007110">
    <property type="entry name" value="Ig-like_dom"/>
</dbReference>
<evidence type="ECO:0000256" key="1">
    <source>
        <dbReference type="ARBA" id="ARBA00022729"/>
    </source>
</evidence>
<evidence type="ECO:0000313" key="7">
    <source>
        <dbReference type="Proteomes" id="UP000515129"/>
    </source>
</evidence>
<dbReference type="FunFam" id="2.60.40.10:FF:001607">
    <property type="entry name" value="Leukocyte immune-type receptor TS32.15 L2.5a"/>
    <property type="match status" value="4"/>
</dbReference>
<feature type="domain" description="Ig-like" evidence="6">
    <location>
        <begin position="1071"/>
        <end position="1157"/>
    </location>
</feature>
<keyword evidence="1 5" id="KW-0732">Signal</keyword>
<proteinExistence type="predicted"/>
<dbReference type="OrthoDB" id="6151406at2759"/>
<dbReference type="PROSITE" id="PS50835">
    <property type="entry name" value="IG_LIKE"/>
    <property type="match status" value="12"/>
</dbReference>
<feature type="domain" description="Ig-like" evidence="6">
    <location>
        <begin position="115"/>
        <end position="206"/>
    </location>
</feature>
<name>A0A6P6M5X5_CARAU</name>
<organism evidence="7 8">
    <name type="scientific">Carassius auratus</name>
    <name type="common">Goldfish</name>
    <dbReference type="NCBI Taxonomy" id="7957"/>
    <lineage>
        <taxon>Eukaryota</taxon>
        <taxon>Metazoa</taxon>
        <taxon>Chordata</taxon>
        <taxon>Craniata</taxon>
        <taxon>Vertebrata</taxon>
        <taxon>Euteleostomi</taxon>
        <taxon>Actinopterygii</taxon>
        <taxon>Neopterygii</taxon>
        <taxon>Teleostei</taxon>
        <taxon>Ostariophysi</taxon>
        <taxon>Cypriniformes</taxon>
        <taxon>Cyprinidae</taxon>
        <taxon>Cyprininae</taxon>
        <taxon>Carassius</taxon>
    </lineage>
</organism>
<feature type="domain" description="Ig-like" evidence="6">
    <location>
        <begin position="988"/>
        <end position="1066"/>
    </location>
</feature>
<feature type="signal peptide" evidence="5">
    <location>
        <begin position="1"/>
        <end position="18"/>
    </location>
</feature>
<accession>A0A6P6M5X5</accession>
<feature type="region of interest" description="Disordered" evidence="3">
    <location>
        <begin position="1272"/>
        <end position="1318"/>
    </location>
</feature>
<dbReference type="RefSeq" id="XP_026092140.1">
    <property type="nucleotide sequence ID" value="XM_026236355.1"/>
</dbReference>
<feature type="domain" description="Ig-like" evidence="6">
    <location>
        <begin position="499"/>
        <end position="590"/>
    </location>
</feature>
<dbReference type="Pfam" id="PF13895">
    <property type="entry name" value="Ig_2"/>
    <property type="match status" value="6"/>
</dbReference>
<feature type="transmembrane region" description="Helical" evidence="4">
    <location>
        <begin position="1171"/>
        <end position="1191"/>
    </location>
</feature>
<evidence type="ECO:0000256" key="4">
    <source>
        <dbReference type="SAM" id="Phobius"/>
    </source>
</evidence>
<dbReference type="KEGG" id="caua:113065145"/>
<dbReference type="GeneID" id="113065145"/>
<feature type="compositionally biased region" description="Polar residues" evidence="3">
    <location>
        <begin position="1211"/>
        <end position="1224"/>
    </location>
</feature>
<evidence type="ECO:0000313" key="8">
    <source>
        <dbReference type="RefSeq" id="XP_026092140.1"/>
    </source>
</evidence>
<dbReference type="InterPro" id="IPR036179">
    <property type="entry name" value="Ig-like_dom_sf"/>
</dbReference>
<protein>
    <submittedName>
        <fullName evidence="8">Fc receptor-like protein 5 isoform X1</fullName>
    </submittedName>
</protein>
<dbReference type="InterPro" id="IPR013783">
    <property type="entry name" value="Ig-like_fold"/>
</dbReference>
<evidence type="ECO:0000259" key="6">
    <source>
        <dbReference type="PROSITE" id="PS50835"/>
    </source>
</evidence>
<dbReference type="SMART" id="SM00408">
    <property type="entry name" value="IGc2"/>
    <property type="match status" value="11"/>
</dbReference>